<dbReference type="PANTHER" id="PTHR23326">
    <property type="entry name" value="CCR4 NOT-RELATED"/>
    <property type="match status" value="1"/>
</dbReference>
<sequence>MFQLQSADSMPSAHSCLNPLSKPFAPRSSASSEPNSPPFTPRGSLSTPFFRNNHNNNNIIVSHNNINNNNNNIPHSSINNNLVTKFAPPPPFGVDVTTMPPPPASMYGAVGTTPPSHGTALRADEFGLRGLLQNIQATHYSRIRRKRPNDPYESTVVSREDLGFTDEAIRFHGPKLLPHFESPFNSKFNTLYLDHDVPEEYYTAWKLSGCLKGKWSHYLPTDLLFFLFYTAVGDILQLEAAAKLFDRGWRFLREKGVWISRKPNCPPEYASTTEQFGEYQYFDAQSWERKSGNFKFKLEDLATKVQLPRGPFPMANGYNVCPTPPVPLNYRRRELPRHPGMIPPFNAHSQSYPYYSATD</sequence>
<dbReference type="GO" id="GO:0030015">
    <property type="term" value="C:CCR4-NOT core complex"/>
    <property type="evidence" value="ECO:0007669"/>
    <property type="project" value="InterPro"/>
</dbReference>
<gene>
    <name evidence="6" type="ORF">TCAL_03261</name>
</gene>
<dbReference type="Gene3D" id="2.30.30.1020">
    <property type="entry name" value="CCR4-NOT complex subunit 2/3/5, C-terminal domain"/>
    <property type="match status" value="1"/>
</dbReference>
<evidence type="ECO:0000256" key="1">
    <source>
        <dbReference type="ARBA" id="ARBA00007682"/>
    </source>
</evidence>
<evidence type="ECO:0000313" key="7">
    <source>
        <dbReference type="Proteomes" id="UP000318571"/>
    </source>
</evidence>
<evidence type="ECO:0000256" key="2">
    <source>
        <dbReference type="ARBA" id="ARBA00023015"/>
    </source>
</evidence>
<comment type="caution">
    <text evidence="6">The sequence shown here is derived from an EMBL/GenBank/DDBJ whole genome shotgun (WGS) entry which is preliminary data.</text>
</comment>
<name>A0A553NTG1_TIGCA</name>
<accession>A0A553NTG1</accession>
<dbReference type="GO" id="GO:2000036">
    <property type="term" value="P:regulation of stem cell population maintenance"/>
    <property type="evidence" value="ECO:0007669"/>
    <property type="project" value="UniProtKB-ARBA"/>
</dbReference>
<keyword evidence="3" id="KW-0804">Transcription</keyword>
<dbReference type="OMA" id="THYSRIR"/>
<dbReference type="STRING" id="6832.A0A553NTG1"/>
<evidence type="ECO:0000259" key="5">
    <source>
        <dbReference type="Pfam" id="PF04153"/>
    </source>
</evidence>
<keyword evidence="7" id="KW-1185">Reference proteome</keyword>
<evidence type="ECO:0000256" key="4">
    <source>
        <dbReference type="SAM" id="MobiDB-lite"/>
    </source>
</evidence>
<dbReference type="InterPro" id="IPR007282">
    <property type="entry name" value="NOT2/3/5_C"/>
</dbReference>
<proteinExistence type="inferred from homology"/>
<organism evidence="6 7">
    <name type="scientific">Tigriopus californicus</name>
    <name type="common">Marine copepod</name>
    <dbReference type="NCBI Taxonomy" id="6832"/>
    <lineage>
        <taxon>Eukaryota</taxon>
        <taxon>Metazoa</taxon>
        <taxon>Ecdysozoa</taxon>
        <taxon>Arthropoda</taxon>
        <taxon>Crustacea</taxon>
        <taxon>Multicrustacea</taxon>
        <taxon>Hexanauplia</taxon>
        <taxon>Copepoda</taxon>
        <taxon>Harpacticoida</taxon>
        <taxon>Harpacticidae</taxon>
        <taxon>Tigriopus</taxon>
    </lineage>
</organism>
<dbReference type="OrthoDB" id="25391at2759"/>
<protein>
    <recommendedName>
        <fullName evidence="5">NOT2/NOT3/NOT5 C-terminal domain-containing protein</fullName>
    </recommendedName>
</protein>
<evidence type="ECO:0000313" key="6">
    <source>
        <dbReference type="EMBL" id="TRY68713.1"/>
    </source>
</evidence>
<dbReference type="AlphaFoldDB" id="A0A553NTG1"/>
<dbReference type="Pfam" id="PF04153">
    <property type="entry name" value="NOT2_3_5_C"/>
    <property type="match status" value="1"/>
</dbReference>
<dbReference type="GO" id="GO:0006355">
    <property type="term" value="P:regulation of DNA-templated transcription"/>
    <property type="evidence" value="ECO:0007669"/>
    <property type="project" value="InterPro"/>
</dbReference>
<feature type="domain" description="NOT2/NOT3/NOT5 C-terminal" evidence="5">
    <location>
        <begin position="182"/>
        <end position="301"/>
    </location>
</feature>
<dbReference type="InterPro" id="IPR038635">
    <property type="entry name" value="CCR4-NOT_su2/3/5_C_sf"/>
</dbReference>
<evidence type="ECO:0000256" key="3">
    <source>
        <dbReference type="ARBA" id="ARBA00023163"/>
    </source>
</evidence>
<dbReference type="InterPro" id="IPR040168">
    <property type="entry name" value="Not2/3/5"/>
</dbReference>
<reference evidence="6 7" key="1">
    <citation type="journal article" date="2018" name="Nat. Ecol. Evol.">
        <title>Genomic signatures of mitonuclear coevolution across populations of Tigriopus californicus.</title>
        <authorList>
            <person name="Barreto F.S."/>
            <person name="Watson E.T."/>
            <person name="Lima T.G."/>
            <person name="Willett C.S."/>
            <person name="Edmands S."/>
            <person name="Li W."/>
            <person name="Burton R.S."/>
        </authorList>
    </citation>
    <scope>NUCLEOTIDE SEQUENCE [LARGE SCALE GENOMIC DNA]</scope>
    <source>
        <strain evidence="6 7">San Diego</strain>
    </source>
</reference>
<feature type="region of interest" description="Disordered" evidence="4">
    <location>
        <begin position="1"/>
        <end position="51"/>
    </location>
</feature>
<keyword evidence="2" id="KW-0805">Transcription regulation</keyword>
<dbReference type="EMBL" id="VCGU01000010">
    <property type="protein sequence ID" value="TRY68713.1"/>
    <property type="molecule type" value="Genomic_DNA"/>
</dbReference>
<dbReference type="Proteomes" id="UP000318571">
    <property type="component" value="Chromosome 1"/>
</dbReference>
<comment type="similarity">
    <text evidence="1">Belongs to the CNOT2/3/5 family.</text>
</comment>